<evidence type="ECO:0000313" key="7">
    <source>
        <dbReference type="Proteomes" id="UP000183954"/>
    </source>
</evidence>
<dbReference type="PANTHER" id="PTHR43429:SF3">
    <property type="entry name" value="NITRITE REDUCTASE [NAD(P)H]"/>
    <property type="match status" value="1"/>
</dbReference>
<dbReference type="PRINTS" id="PR00411">
    <property type="entry name" value="PNDRDTASEI"/>
</dbReference>
<proteinExistence type="predicted"/>
<dbReference type="Gene3D" id="3.50.50.60">
    <property type="entry name" value="FAD/NAD(P)-binding domain"/>
    <property type="match status" value="2"/>
</dbReference>
<keyword evidence="2" id="KW-0285">Flavoprotein</keyword>
<gene>
    <name evidence="6" type="ORF">SAMN02746098_03428</name>
</gene>
<evidence type="ECO:0000256" key="3">
    <source>
        <dbReference type="ARBA" id="ARBA00022827"/>
    </source>
</evidence>
<dbReference type="OrthoDB" id="9807946at2"/>
<dbReference type="InterPro" id="IPR041575">
    <property type="entry name" value="Rubredoxin_C"/>
</dbReference>
<evidence type="ECO:0000256" key="1">
    <source>
        <dbReference type="ARBA" id="ARBA00001974"/>
    </source>
</evidence>
<evidence type="ECO:0000259" key="4">
    <source>
        <dbReference type="Pfam" id="PF07992"/>
    </source>
</evidence>
<dbReference type="InterPro" id="IPR036188">
    <property type="entry name" value="FAD/NAD-bd_sf"/>
</dbReference>
<accession>A0A1M5ZM96</accession>
<keyword evidence="3" id="KW-0274">FAD</keyword>
<feature type="domain" description="FAD/NAD(P)-binding" evidence="4">
    <location>
        <begin position="3"/>
        <end position="298"/>
    </location>
</feature>
<dbReference type="InterPro" id="IPR023753">
    <property type="entry name" value="FAD/NAD-binding_dom"/>
</dbReference>
<dbReference type="EMBL" id="FQXJ01000013">
    <property type="protein sequence ID" value="SHI25485.1"/>
    <property type="molecule type" value="Genomic_DNA"/>
</dbReference>
<keyword evidence="7" id="KW-1185">Reference proteome</keyword>
<organism evidence="6 7">
    <name type="scientific">Desulfosporosinus lacus DSM 15449</name>
    <dbReference type="NCBI Taxonomy" id="1121420"/>
    <lineage>
        <taxon>Bacteria</taxon>
        <taxon>Bacillati</taxon>
        <taxon>Bacillota</taxon>
        <taxon>Clostridia</taxon>
        <taxon>Eubacteriales</taxon>
        <taxon>Desulfitobacteriaceae</taxon>
        <taxon>Desulfosporosinus</taxon>
    </lineage>
</organism>
<evidence type="ECO:0000259" key="5">
    <source>
        <dbReference type="Pfam" id="PF18267"/>
    </source>
</evidence>
<dbReference type="InterPro" id="IPR016156">
    <property type="entry name" value="FAD/NAD-linked_Rdtase_dimer_sf"/>
</dbReference>
<dbReference type="Pfam" id="PF18267">
    <property type="entry name" value="Rubredoxin_C"/>
    <property type="match status" value="1"/>
</dbReference>
<dbReference type="Proteomes" id="UP000183954">
    <property type="component" value="Unassembled WGS sequence"/>
</dbReference>
<sequence length="404" mass="44751">MVYLIIGNGPAGVSAIERIRQLDDQGKIILVSKENNPPYSRIMTPEYMTVEVEEKDLFWRGIDFYTEYNVETCLGRVVKRILPEQSMVVLDNHETLIYDQLLIAPGSRPVVPSWVNFDTKGVFTLWDKLDSEKINSHLSEVKRAVIVGGGLVGLQSARALTAQGVSVTIIEKMDRLMPVQLDETASSMLVRLVEQNGIEVLLNTEVMSLETANGGIAAVRTREKEIPADMVLFCIGIRPNLEMVSNTSLELEQGLLVNEYMQTNLENIYAAGDVAQAFCQQSGKQKLRALWPCAVQQGKVAGANMAGGRDSYKGSMAMNSFQLFGLSVLSLGQIESTDDVEEKILMYPASGSYQKLLIKEGKFLGLIFVRDIQQAGILFPKIGQFLEQGYWGSISLVEVENIQV</sequence>
<dbReference type="Pfam" id="PF07992">
    <property type="entry name" value="Pyr_redox_2"/>
    <property type="match status" value="1"/>
</dbReference>
<evidence type="ECO:0000256" key="2">
    <source>
        <dbReference type="ARBA" id="ARBA00022630"/>
    </source>
</evidence>
<dbReference type="PRINTS" id="PR00368">
    <property type="entry name" value="FADPNR"/>
</dbReference>
<dbReference type="Gene3D" id="3.30.390.30">
    <property type="match status" value="1"/>
</dbReference>
<dbReference type="RefSeq" id="WP_073030929.1">
    <property type="nucleotide sequence ID" value="NZ_FQXJ01000013.1"/>
</dbReference>
<dbReference type="SUPFAM" id="SSF51905">
    <property type="entry name" value="FAD/NAD(P)-binding domain"/>
    <property type="match status" value="1"/>
</dbReference>
<evidence type="ECO:0000313" key="6">
    <source>
        <dbReference type="EMBL" id="SHI25485.1"/>
    </source>
</evidence>
<protein>
    <submittedName>
        <fullName evidence="6">Pyridine nucleotide-disulphide oxidoreductase</fullName>
    </submittedName>
</protein>
<name>A0A1M5ZM96_9FIRM</name>
<dbReference type="InterPro" id="IPR050260">
    <property type="entry name" value="FAD-bd_OxRdtase"/>
</dbReference>
<reference evidence="7" key="1">
    <citation type="submission" date="2016-11" db="EMBL/GenBank/DDBJ databases">
        <authorList>
            <person name="Varghese N."/>
            <person name="Submissions S."/>
        </authorList>
    </citation>
    <scope>NUCLEOTIDE SEQUENCE [LARGE SCALE GENOMIC DNA]</scope>
    <source>
        <strain evidence="7">DSM 15449</strain>
    </source>
</reference>
<dbReference type="AlphaFoldDB" id="A0A1M5ZM96"/>
<dbReference type="GO" id="GO:0016491">
    <property type="term" value="F:oxidoreductase activity"/>
    <property type="evidence" value="ECO:0007669"/>
    <property type="project" value="InterPro"/>
</dbReference>
<dbReference type="PANTHER" id="PTHR43429">
    <property type="entry name" value="PYRIDINE NUCLEOTIDE-DISULFIDE OXIDOREDUCTASE DOMAIN-CONTAINING"/>
    <property type="match status" value="1"/>
</dbReference>
<dbReference type="STRING" id="1121420.SAMN02746098_03428"/>
<feature type="domain" description="NADH-rubredoxin oxidoreductase C-terminal" evidence="5">
    <location>
        <begin position="319"/>
        <end position="376"/>
    </location>
</feature>
<comment type="cofactor">
    <cofactor evidence="1">
        <name>FAD</name>
        <dbReference type="ChEBI" id="CHEBI:57692"/>
    </cofactor>
</comment>